<dbReference type="GO" id="GO:0006289">
    <property type="term" value="P:nucleotide-excision repair"/>
    <property type="evidence" value="ECO:0007669"/>
    <property type="project" value="TreeGrafter"/>
</dbReference>
<dbReference type="GO" id="GO:0036297">
    <property type="term" value="P:interstrand cross-link repair"/>
    <property type="evidence" value="ECO:0007669"/>
    <property type="project" value="TreeGrafter"/>
</dbReference>
<dbReference type="PANTHER" id="PTHR47957">
    <property type="entry name" value="ATP-DEPENDENT HELICASE HRQ1"/>
    <property type="match status" value="1"/>
</dbReference>
<dbReference type="Gene3D" id="3.40.50.300">
    <property type="entry name" value="P-loop containing nucleotide triphosphate hydrolases"/>
    <property type="match status" value="1"/>
</dbReference>
<dbReference type="PROSITE" id="PS51192">
    <property type="entry name" value="HELICASE_ATP_BIND_1"/>
    <property type="match status" value="1"/>
</dbReference>
<comment type="caution">
    <text evidence="2">The sequence shown here is derived from an EMBL/GenBank/DDBJ whole genome shotgun (WGS) entry which is preliminary data.</text>
</comment>
<dbReference type="InterPro" id="IPR014001">
    <property type="entry name" value="Helicase_ATP-bd"/>
</dbReference>
<evidence type="ECO:0000259" key="1">
    <source>
        <dbReference type="PROSITE" id="PS51192"/>
    </source>
</evidence>
<dbReference type="GO" id="GO:0005634">
    <property type="term" value="C:nucleus"/>
    <property type="evidence" value="ECO:0007669"/>
    <property type="project" value="TreeGrafter"/>
</dbReference>
<dbReference type="GO" id="GO:0043138">
    <property type="term" value="F:3'-5' DNA helicase activity"/>
    <property type="evidence" value="ECO:0007669"/>
    <property type="project" value="TreeGrafter"/>
</dbReference>
<dbReference type="InterPro" id="IPR027417">
    <property type="entry name" value="P-loop_NTPase"/>
</dbReference>
<dbReference type="PANTHER" id="PTHR47957:SF3">
    <property type="entry name" value="ATP-DEPENDENT HELICASE HRQ1"/>
    <property type="match status" value="1"/>
</dbReference>
<dbReference type="EMBL" id="BARW01038277">
    <property type="protein sequence ID" value="GAJ21651.1"/>
    <property type="molecule type" value="Genomic_DNA"/>
</dbReference>
<proteinExistence type="predicted"/>
<gene>
    <name evidence="2" type="ORF">S12H4_58800</name>
</gene>
<name>X1VV34_9ZZZZ</name>
<dbReference type="AlphaFoldDB" id="X1VV34"/>
<reference evidence="2" key="1">
    <citation type="journal article" date="2014" name="Front. Microbiol.">
        <title>High frequency of phylogenetically diverse reductive dehalogenase-homologous genes in deep subseafloor sedimentary metagenomes.</title>
        <authorList>
            <person name="Kawai M."/>
            <person name="Futagami T."/>
            <person name="Toyoda A."/>
            <person name="Takaki Y."/>
            <person name="Nishi S."/>
            <person name="Hori S."/>
            <person name="Arai W."/>
            <person name="Tsubouchi T."/>
            <person name="Morono Y."/>
            <person name="Uchiyama I."/>
            <person name="Ito T."/>
            <person name="Fujiyama A."/>
            <person name="Inagaki F."/>
            <person name="Takami H."/>
        </authorList>
    </citation>
    <scope>NUCLEOTIDE SEQUENCE</scope>
    <source>
        <strain evidence="2">Expedition CK06-06</strain>
    </source>
</reference>
<feature type="non-terminal residue" evidence="2">
    <location>
        <position position="1"/>
    </location>
</feature>
<sequence>WKFLVLDEAHIYSGANGIEMGMLIRRLKDRVCDGKKGFLQCIATSATLVKEDKDFGKVGEFATNLFGERFEWDAEDENRQDIIKGKKIKTQILENGTFKPSVQLYSMLDKAIRESPVGSLFLEQCYEICKKHGVPQNILTEAKEQSDGDAKKFLCQLLSRDEKIVKLRDLLEEGP</sequence>
<feature type="non-terminal residue" evidence="2">
    <location>
        <position position="175"/>
    </location>
</feature>
<accession>X1VV34</accession>
<protein>
    <recommendedName>
        <fullName evidence="1">Helicase ATP-binding domain-containing protein</fullName>
    </recommendedName>
</protein>
<organism evidence="2">
    <name type="scientific">marine sediment metagenome</name>
    <dbReference type="NCBI Taxonomy" id="412755"/>
    <lineage>
        <taxon>unclassified sequences</taxon>
        <taxon>metagenomes</taxon>
        <taxon>ecological metagenomes</taxon>
    </lineage>
</organism>
<evidence type="ECO:0000313" key="2">
    <source>
        <dbReference type="EMBL" id="GAJ21651.1"/>
    </source>
</evidence>
<feature type="domain" description="Helicase ATP-binding" evidence="1">
    <location>
        <begin position="1"/>
        <end position="66"/>
    </location>
</feature>